<evidence type="ECO:0000313" key="2">
    <source>
        <dbReference type="EMBL" id="MEQ2161569.1"/>
    </source>
</evidence>
<sequence>MLKENKVLCSNSATPHDNPYYIVSNHSNGNSDYFFTFFQGESKDLLFILTSKYNACILEYKQNGESIDIITRAHGNVQDRIGRPSETGIIGIVDPECRMIGVRLYDGLFKVIPLDRDNRELKAFNIRLEELQVIDVHFLYGCQAPTVCFIYQDPQGRHVKTYEVSLREKEFSKGPWKQENVEAEASMVIPGSLIMNIGPLVRNYHPISSFLFDPSTIVCHNRVDPNGSRYLLGDMEGRLFMLLLEKEELMDGTLNVDSNEQGSYVTVMETFTNLGPIVDMCVVDLERQGQGQVCDSCLSKPESHPSPDFIMPLIFCCIASGDASTCTSVCLSGQGASCCLSKLGTGDRTDAEHVIGLDVLLSKSQQSCQG</sequence>
<accession>A0ABV0MR41</accession>
<organism evidence="2 3">
    <name type="scientific">Goodea atripinnis</name>
    <dbReference type="NCBI Taxonomy" id="208336"/>
    <lineage>
        <taxon>Eukaryota</taxon>
        <taxon>Metazoa</taxon>
        <taxon>Chordata</taxon>
        <taxon>Craniata</taxon>
        <taxon>Vertebrata</taxon>
        <taxon>Euteleostomi</taxon>
        <taxon>Actinopterygii</taxon>
        <taxon>Neopterygii</taxon>
        <taxon>Teleostei</taxon>
        <taxon>Neoteleostei</taxon>
        <taxon>Acanthomorphata</taxon>
        <taxon>Ovalentaria</taxon>
        <taxon>Atherinomorphae</taxon>
        <taxon>Cyprinodontiformes</taxon>
        <taxon>Goodeidae</taxon>
        <taxon>Goodea</taxon>
    </lineage>
</organism>
<reference evidence="2 3" key="1">
    <citation type="submission" date="2021-06" db="EMBL/GenBank/DDBJ databases">
        <authorList>
            <person name="Palmer J.M."/>
        </authorList>
    </citation>
    <scope>NUCLEOTIDE SEQUENCE [LARGE SCALE GENOMIC DNA]</scope>
    <source>
        <strain evidence="2 3">GA_2019</strain>
        <tissue evidence="2">Muscle</tissue>
    </source>
</reference>
<evidence type="ECO:0000259" key="1">
    <source>
        <dbReference type="Pfam" id="PF10433"/>
    </source>
</evidence>
<dbReference type="EMBL" id="JAHRIO010010641">
    <property type="protein sequence ID" value="MEQ2161569.1"/>
    <property type="molecule type" value="Genomic_DNA"/>
</dbReference>
<gene>
    <name evidence="2" type="primary">DDB1_1</name>
    <name evidence="2" type="ORF">GOODEAATRI_010812</name>
</gene>
<keyword evidence="3" id="KW-1185">Reference proteome</keyword>
<dbReference type="Proteomes" id="UP001476798">
    <property type="component" value="Unassembled WGS sequence"/>
</dbReference>
<proteinExistence type="predicted"/>
<dbReference type="Pfam" id="PF10433">
    <property type="entry name" value="Beta-prop_RSE1_1st"/>
    <property type="match status" value="1"/>
</dbReference>
<dbReference type="InterPro" id="IPR018846">
    <property type="entry name" value="Beta-prop_RSE1/DDB1/CPSF1_1st"/>
</dbReference>
<dbReference type="PANTHER" id="PTHR10644">
    <property type="entry name" value="DNA REPAIR/RNA PROCESSING CPSF FAMILY"/>
    <property type="match status" value="1"/>
</dbReference>
<name>A0ABV0MR41_9TELE</name>
<evidence type="ECO:0000313" key="3">
    <source>
        <dbReference type="Proteomes" id="UP001476798"/>
    </source>
</evidence>
<dbReference type="InterPro" id="IPR015943">
    <property type="entry name" value="WD40/YVTN_repeat-like_dom_sf"/>
</dbReference>
<protein>
    <submittedName>
        <fullName evidence="2">DNA damage-binding protein 1</fullName>
    </submittedName>
</protein>
<dbReference type="InterPro" id="IPR050358">
    <property type="entry name" value="RSE1/DDB1/CFT1"/>
</dbReference>
<feature type="domain" description="RSE1/DDB1/CPSF1 first beta-propeller" evidence="1">
    <location>
        <begin position="39"/>
        <end position="248"/>
    </location>
</feature>
<comment type="caution">
    <text evidence="2">The sequence shown here is derived from an EMBL/GenBank/DDBJ whole genome shotgun (WGS) entry which is preliminary data.</text>
</comment>
<dbReference type="Gene3D" id="2.130.10.10">
    <property type="entry name" value="YVTN repeat-like/Quinoprotein amine dehydrogenase"/>
    <property type="match status" value="1"/>
</dbReference>